<dbReference type="AlphaFoldDB" id="A0A517M1I4"/>
<dbReference type="GO" id="GO:0003677">
    <property type="term" value="F:DNA binding"/>
    <property type="evidence" value="ECO:0007669"/>
    <property type="project" value="InterPro"/>
</dbReference>
<proteinExistence type="predicted"/>
<evidence type="ECO:0000259" key="1">
    <source>
        <dbReference type="Pfam" id="PF12728"/>
    </source>
</evidence>
<dbReference type="InterPro" id="IPR036388">
    <property type="entry name" value="WH-like_DNA-bd_sf"/>
</dbReference>
<keyword evidence="3" id="KW-1185">Reference proteome</keyword>
<dbReference type="Proteomes" id="UP000319557">
    <property type="component" value="Chromosome"/>
</dbReference>
<dbReference type="EMBL" id="CP036261">
    <property type="protein sequence ID" value="QDS88740.1"/>
    <property type="molecule type" value="Genomic_DNA"/>
</dbReference>
<accession>A0A517M1I4</accession>
<evidence type="ECO:0000313" key="3">
    <source>
        <dbReference type="Proteomes" id="UP000319557"/>
    </source>
</evidence>
<dbReference type="InterPro" id="IPR010093">
    <property type="entry name" value="SinI_DNA-bd"/>
</dbReference>
<dbReference type="NCBIfam" id="TIGR01764">
    <property type="entry name" value="excise"/>
    <property type="match status" value="1"/>
</dbReference>
<dbReference type="SUPFAM" id="SSF46955">
    <property type="entry name" value="Putative DNA-binding domain"/>
    <property type="match status" value="1"/>
</dbReference>
<dbReference type="InterPro" id="IPR041657">
    <property type="entry name" value="HTH_17"/>
</dbReference>
<dbReference type="Pfam" id="PF12728">
    <property type="entry name" value="HTH_17"/>
    <property type="match status" value="1"/>
</dbReference>
<gene>
    <name evidence="2" type="ORF">EC9_29340</name>
</gene>
<name>A0A517M1I4_9BACT</name>
<sequence length="80" mass="8730">MANSPLTPGQLEQLADMIAERVVKQPRCLGKAELAQKLGVSTSTVERLMAEKKIPVIRAARRVLFDIEAVLAALSTNNEE</sequence>
<dbReference type="RefSeq" id="WP_145346156.1">
    <property type="nucleotide sequence ID" value="NZ_CP036261.1"/>
</dbReference>
<protein>
    <submittedName>
        <fullName evidence="2">Helix-turn-helix domain protein</fullName>
    </submittedName>
</protein>
<evidence type="ECO:0000313" key="2">
    <source>
        <dbReference type="EMBL" id="QDS88740.1"/>
    </source>
</evidence>
<dbReference type="Gene3D" id="1.10.10.10">
    <property type="entry name" value="Winged helix-like DNA-binding domain superfamily/Winged helix DNA-binding domain"/>
    <property type="match status" value="1"/>
</dbReference>
<dbReference type="InterPro" id="IPR009061">
    <property type="entry name" value="DNA-bd_dom_put_sf"/>
</dbReference>
<feature type="domain" description="Helix-turn-helix" evidence="1">
    <location>
        <begin position="32"/>
        <end position="75"/>
    </location>
</feature>
<dbReference type="KEGG" id="ruv:EC9_29340"/>
<organism evidence="2 3">
    <name type="scientific">Rosistilla ulvae</name>
    <dbReference type="NCBI Taxonomy" id="1930277"/>
    <lineage>
        <taxon>Bacteria</taxon>
        <taxon>Pseudomonadati</taxon>
        <taxon>Planctomycetota</taxon>
        <taxon>Planctomycetia</taxon>
        <taxon>Pirellulales</taxon>
        <taxon>Pirellulaceae</taxon>
        <taxon>Rosistilla</taxon>
    </lineage>
</organism>
<reference evidence="2 3" key="1">
    <citation type="submission" date="2019-02" db="EMBL/GenBank/DDBJ databases">
        <title>Deep-cultivation of Planctomycetes and their phenomic and genomic characterization uncovers novel biology.</title>
        <authorList>
            <person name="Wiegand S."/>
            <person name="Jogler M."/>
            <person name="Boedeker C."/>
            <person name="Pinto D."/>
            <person name="Vollmers J."/>
            <person name="Rivas-Marin E."/>
            <person name="Kohn T."/>
            <person name="Peeters S.H."/>
            <person name="Heuer A."/>
            <person name="Rast P."/>
            <person name="Oberbeckmann S."/>
            <person name="Bunk B."/>
            <person name="Jeske O."/>
            <person name="Meyerdierks A."/>
            <person name="Storesund J.E."/>
            <person name="Kallscheuer N."/>
            <person name="Luecker S."/>
            <person name="Lage O.M."/>
            <person name="Pohl T."/>
            <person name="Merkel B.J."/>
            <person name="Hornburger P."/>
            <person name="Mueller R.-W."/>
            <person name="Bruemmer F."/>
            <person name="Labrenz M."/>
            <person name="Spormann A.M."/>
            <person name="Op den Camp H."/>
            <person name="Overmann J."/>
            <person name="Amann R."/>
            <person name="Jetten M.S.M."/>
            <person name="Mascher T."/>
            <person name="Medema M.H."/>
            <person name="Devos D.P."/>
            <person name="Kaster A.-K."/>
            <person name="Ovreas L."/>
            <person name="Rohde M."/>
            <person name="Galperin M.Y."/>
            <person name="Jogler C."/>
        </authorList>
    </citation>
    <scope>NUCLEOTIDE SEQUENCE [LARGE SCALE GENOMIC DNA]</scope>
    <source>
        <strain evidence="2 3">EC9</strain>
    </source>
</reference>